<feature type="transmembrane region" description="Helical" evidence="7">
    <location>
        <begin position="766"/>
        <end position="786"/>
    </location>
</feature>
<feature type="region of interest" description="Disordered" evidence="6">
    <location>
        <begin position="124"/>
        <end position="246"/>
    </location>
</feature>
<feature type="compositionally biased region" description="Low complexity" evidence="6">
    <location>
        <begin position="341"/>
        <end position="356"/>
    </location>
</feature>
<accession>A0A0P1BM37</accession>
<evidence type="ECO:0000256" key="4">
    <source>
        <dbReference type="ARBA" id="ARBA00022989"/>
    </source>
</evidence>
<dbReference type="Proteomes" id="UP000054845">
    <property type="component" value="Unassembled WGS sequence"/>
</dbReference>
<feature type="transmembrane region" description="Helical" evidence="7">
    <location>
        <begin position="801"/>
        <end position="820"/>
    </location>
</feature>
<dbReference type="PROSITE" id="PS51382">
    <property type="entry name" value="SPX"/>
    <property type="match status" value="1"/>
</dbReference>
<feature type="region of interest" description="Disordered" evidence="6">
    <location>
        <begin position="1044"/>
        <end position="1091"/>
    </location>
</feature>
<dbReference type="Pfam" id="PF03105">
    <property type="entry name" value="SPX"/>
    <property type="match status" value="1"/>
</dbReference>
<dbReference type="STRING" id="401625.A0A0P1BM37"/>
<feature type="region of interest" description="Disordered" evidence="6">
    <location>
        <begin position="68"/>
        <end position="110"/>
    </location>
</feature>
<feature type="transmembrane region" description="Helical" evidence="7">
    <location>
        <begin position="679"/>
        <end position="696"/>
    </location>
</feature>
<dbReference type="AlphaFoldDB" id="A0A0P1BM37"/>
<feature type="transmembrane region" description="Helical" evidence="7">
    <location>
        <begin position="621"/>
        <end position="641"/>
    </location>
</feature>
<feature type="compositionally biased region" description="Basic and acidic residues" evidence="6">
    <location>
        <begin position="360"/>
        <end position="373"/>
    </location>
</feature>
<dbReference type="PANTHER" id="PTHR10783:SF103">
    <property type="entry name" value="SOLUTE CARRIER FAMILY 53 MEMBER 1"/>
    <property type="match status" value="1"/>
</dbReference>
<reference evidence="10 11" key="1">
    <citation type="submission" date="2014-09" db="EMBL/GenBank/DDBJ databases">
        <authorList>
            <person name="Magalhaes I.L.F."/>
            <person name="Oliveira U."/>
            <person name="Santos F.R."/>
            <person name="Vidigal T.H.D.A."/>
            <person name="Brescovit A.D."/>
            <person name="Santos A.J."/>
        </authorList>
    </citation>
    <scope>NUCLEOTIDE SEQUENCE [LARGE SCALE GENOMIC DNA]</scope>
</reference>
<dbReference type="EMBL" id="CCYA01000391">
    <property type="protein sequence ID" value="CEH16765.1"/>
    <property type="molecule type" value="Genomic_DNA"/>
</dbReference>
<organism evidence="10 11">
    <name type="scientific">Ceraceosorus bombacis</name>
    <dbReference type="NCBI Taxonomy" id="401625"/>
    <lineage>
        <taxon>Eukaryota</taxon>
        <taxon>Fungi</taxon>
        <taxon>Dikarya</taxon>
        <taxon>Basidiomycota</taxon>
        <taxon>Ustilaginomycotina</taxon>
        <taxon>Exobasidiomycetes</taxon>
        <taxon>Ceraceosorales</taxon>
        <taxon>Ceraceosoraceae</taxon>
        <taxon>Ceraceosorus</taxon>
    </lineage>
</organism>
<dbReference type="GO" id="GO:0005886">
    <property type="term" value="C:plasma membrane"/>
    <property type="evidence" value="ECO:0007669"/>
    <property type="project" value="TreeGrafter"/>
</dbReference>
<comment type="similarity">
    <text evidence="2">Belongs to the SYG1 (TC 2.A.94) family.</text>
</comment>
<proteinExistence type="inferred from homology"/>
<keyword evidence="4 7" id="KW-1133">Transmembrane helix</keyword>
<evidence type="ECO:0000256" key="3">
    <source>
        <dbReference type="ARBA" id="ARBA00022692"/>
    </source>
</evidence>
<evidence type="ECO:0000256" key="1">
    <source>
        <dbReference type="ARBA" id="ARBA00004141"/>
    </source>
</evidence>
<evidence type="ECO:0000256" key="6">
    <source>
        <dbReference type="SAM" id="MobiDB-lite"/>
    </source>
</evidence>
<evidence type="ECO:0000259" key="8">
    <source>
        <dbReference type="PROSITE" id="PS51380"/>
    </source>
</evidence>
<dbReference type="GO" id="GO:0005794">
    <property type="term" value="C:Golgi apparatus"/>
    <property type="evidence" value="ECO:0007669"/>
    <property type="project" value="TreeGrafter"/>
</dbReference>
<feature type="transmembrane region" description="Helical" evidence="7">
    <location>
        <begin position="863"/>
        <end position="885"/>
    </location>
</feature>
<dbReference type="CDD" id="cd14475">
    <property type="entry name" value="SPX_SYG1_like"/>
    <property type="match status" value="1"/>
</dbReference>
<comment type="subcellular location">
    <subcellularLocation>
        <location evidence="1">Membrane</location>
        <topology evidence="1">Multi-pass membrane protein</topology>
    </subcellularLocation>
</comment>
<dbReference type="InterPro" id="IPR004342">
    <property type="entry name" value="EXS_C"/>
</dbReference>
<name>A0A0P1BM37_9BASI</name>
<feature type="region of interest" description="Disordered" evidence="6">
    <location>
        <begin position="951"/>
        <end position="991"/>
    </location>
</feature>
<keyword evidence="3 7" id="KW-0812">Transmembrane</keyword>
<evidence type="ECO:0000313" key="11">
    <source>
        <dbReference type="Proteomes" id="UP000054845"/>
    </source>
</evidence>
<keyword evidence="5 7" id="KW-0472">Membrane</keyword>
<feature type="region of interest" description="Disordered" evidence="6">
    <location>
        <begin position="338"/>
        <end position="384"/>
    </location>
</feature>
<evidence type="ECO:0000313" key="10">
    <source>
        <dbReference type="EMBL" id="CEH16765.1"/>
    </source>
</evidence>
<dbReference type="GO" id="GO:0016036">
    <property type="term" value="P:cellular response to phosphate starvation"/>
    <property type="evidence" value="ECO:0007669"/>
    <property type="project" value="TreeGrafter"/>
</dbReference>
<protein>
    <submittedName>
        <fullName evidence="10">Predicted small molecule transporter</fullName>
    </submittedName>
</protein>
<dbReference type="GO" id="GO:0006817">
    <property type="term" value="P:phosphate ion transport"/>
    <property type="evidence" value="ECO:0007669"/>
    <property type="project" value="TreeGrafter"/>
</dbReference>
<dbReference type="PANTHER" id="PTHR10783">
    <property type="entry name" value="XENOTROPIC AND POLYTROPIC RETROVIRUS RECEPTOR 1-RELATED"/>
    <property type="match status" value="1"/>
</dbReference>
<keyword evidence="11" id="KW-1185">Reference proteome</keyword>
<feature type="domain" description="EXS" evidence="8">
    <location>
        <begin position="732"/>
        <end position="926"/>
    </location>
</feature>
<dbReference type="PROSITE" id="PS51380">
    <property type="entry name" value="EXS"/>
    <property type="match status" value="1"/>
</dbReference>
<dbReference type="Pfam" id="PF03124">
    <property type="entry name" value="EXS"/>
    <property type="match status" value="1"/>
</dbReference>
<evidence type="ECO:0000256" key="5">
    <source>
        <dbReference type="ARBA" id="ARBA00023136"/>
    </source>
</evidence>
<feature type="transmembrane region" description="Helical" evidence="7">
    <location>
        <begin position="577"/>
        <end position="600"/>
    </location>
</feature>
<evidence type="ECO:0000259" key="9">
    <source>
        <dbReference type="PROSITE" id="PS51382"/>
    </source>
</evidence>
<dbReference type="OrthoDB" id="9970435at2759"/>
<feature type="transmembrane region" description="Helical" evidence="7">
    <location>
        <begin position="647"/>
        <end position="667"/>
    </location>
</feature>
<feature type="compositionally biased region" description="Basic residues" evidence="6">
    <location>
        <begin position="233"/>
        <end position="244"/>
    </location>
</feature>
<evidence type="ECO:0000256" key="7">
    <source>
        <dbReference type="SAM" id="Phobius"/>
    </source>
</evidence>
<feature type="domain" description="SPX" evidence="9">
    <location>
        <begin position="1"/>
        <end position="476"/>
    </location>
</feature>
<dbReference type="GO" id="GO:0000822">
    <property type="term" value="F:inositol hexakisphosphate binding"/>
    <property type="evidence" value="ECO:0007669"/>
    <property type="project" value="TreeGrafter"/>
</dbReference>
<dbReference type="InterPro" id="IPR004331">
    <property type="entry name" value="SPX_dom"/>
</dbReference>
<sequence>MKFARYLDDSAVVEWKRAYINYRGLKRLIKQVAVRHQTRTSLELQKAATSESTGSAFEGLRRRALGKGASSHRVSGVSYDARNTLSEEDDGAARPPLRQRERSGQELPQVNLATTGLAIASKSTASDVNAADEFGPDSDDTRVGVEPAKAGKLKGSRTGPFDKRDLEAQRPNTASTLASAGPSRIAEPSLRAPEPAHFGSSAEAHLEGAAGRGASQDTSSKLAGSGKEESKGSRNKKGGKKSEKHRVSLDQLIADNFDNQESKFFSALEFEHKRIVDFFEARENEAHKKFELLARQLRELADHRREYKAMHPPNLSDKVADKIGVASIIPVAKRLTRGLDSPRSSLPPAAGAALSPNAKNEGKVDHGKRRAGDADESQDEGDRRRSLALRRLLDAGNDSDVWNDEELRKQNRAAAMSHDPQRYTAARKKLKAAVLEFYRGLELLKNYRVVNSIGVRKILKKFEKATGVTGINDAWYHVHVSRSVLVTSDSIERLIKGTEEIYSAYFEHGNRKRAVERLRVNAGTGGEEHHTHHMSASRTGFYLGVAVCAAVAGLVEAEKQGGSRFDIPQWDQLLRVYGALFLPTLFALLFGLNLATWHRARINTSFIFEFDVRHAMDHRQWFEIPAFLLLLLAVAFWISFLNPFPRAIAPTTWPLVWLVIVVLVLLNPLPINLPHSRQWFVRSLVRVFAAGLLFGVEFRDFFIGDELNSLAWPVSNLWVIGCEYNKSWRPPTCNPNGTFWTAALSSLPALLRLGQCLRRFEDSKRTAYLHLVNAAKYTAGVIFYWSYLNYRYHGSSRQRDLIFWCFFATLYSLYAGSWDLLMDWSVLRPRAKHWMLRDEITWPPAFYYFAIISNTLLRFSWTIYLFPGPASATLKVFIIALLEALRRLQWNVFRLENEHLGNVDMYRTTRETPLPYRIPAADAVDEVDDLPPSKRWLPLLALPAIRKLRRKQTGEVSTGADSESSDEPEQASRPPPAKVISGSHKAQKTSAVLPISTERAQGQPSVQVAHLERQDQGAPVLSKSRLLDKLHDKLVPDRGGYAVQGPGITDQGAAHGAQARDYQPRAVEVDGASRLSTDDGGSDAALDDSDR</sequence>
<evidence type="ECO:0000256" key="2">
    <source>
        <dbReference type="ARBA" id="ARBA00009665"/>
    </source>
</evidence>